<keyword evidence="2" id="KW-1185">Reference proteome</keyword>
<reference evidence="1 2" key="1">
    <citation type="journal article" date="2013" name="PLoS ONE">
        <title>Predicting the Proteins of Angomonas deanei, Strigomonas culicis and Their Respective Endosymbionts Reveals New Aspects of the Trypanosomatidae Family.</title>
        <authorList>
            <person name="Motta M.C."/>
            <person name="Martins A.C."/>
            <person name="de Souza S.S."/>
            <person name="Catta-Preta C.M."/>
            <person name="Silva R."/>
            <person name="Klein C.C."/>
            <person name="de Almeida L.G."/>
            <person name="de Lima Cunha O."/>
            <person name="Ciapina L.P."/>
            <person name="Brocchi M."/>
            <person name="Colabardini A.C."/>
            <person name="de Araujo Lima B."/>
            <person name="Machado C.R."/>
            <person name="de Almeida Soares C.M."/>
            <person name="Probst C.M."/>
            <person name="de Menezes C.B."/>
            <person name="Thompson C.E."/>
            <person name="Bartholomeu D.C."/>
            <person name="Gradia D.F."/>
            <person name="Pavoni D.P."/>
            <person name="Grisard E.C."/>
            <person name="Fantinatti-Garboggini F."/>
            <person name="Marchini F.K."/>
            <person name="Rodrigues-Luiz G.F."/>
            <person name="Wagner G."/>
            <person name="Goldman G.H."/>
            <person name="Fietto J.L."/>
            <person name="Elias M.C."/>
            <person name="Goldman M.H."/>
            <person name="Sagot M.F."/>
            <person name="Pereira M."/>
            <person name="Stoco P.H."/>
            <person name="de Mendonca-Neto R.P."/>
            <person name="Teixeira S.M."/>
            <person name="Maciel T.E."/>
            <person name="de Oliveira Mendes T.A."/>
            <person name="Urmenyi T.P."/>
            <person name="de Souza W."/>
            <person name="Schenkman S."/>
            <person name="de Vasconcelos A.T."/>
        </authorList>
    </citation>
    <scope>NUCLEOTIDE SEQUENCE [LARGE SCALE GENOMIC DNA]</scope>
</reference>
<dbReference type="OrthoDB" id="274902at2759"/>
<comment type="caution">
    <text evidence="1">The sequence shown here is derived from an EMBL/GenBank/DDBJ whole genome shotgun (WGS) entry which is preliminary data.</text>
</comment>
<dbReference type="EMBL" id="ATMH01007063">
    <property type="protein sequence ID" value="EPY24672.1"/>
    <property type="molecule type" value="Genomic_DNA"/>
</dbReference>
<evidence type="ECO:0000313" key="1">
    <source>
        <dbReference type="EMBL" id="EPY24672.1"/>
    </source>
</evidence>
<proteinExistence type="predicted"/>
<protein>
    <submittedName>
        <fullName evidence="1">Uncharacterized protein</fullName>
    </submittedName>
</protein>
<accession>S9U1R5</accession>
<sequence>MSSGALGRGSFHSVVAGVRPNRIPTYYNSAYELIQLHKAHQEVVRNFYVRDKVFDNKFPGTALVNGIFKMVPNKRQNFHNRELMESIRRRTIWIHRIKQQRDINNAILSDASKCMSEAELEARFSYKTADSAAYFKPASYKGANSCPNFWQHSTERHVIPAARWRRVPELGGITRVEGALAEQASGY</sequence>
<name>S9U1R5_9TRYP</name>
<dbReference type="AlphaFoldDB" id="S9U1R5"/>
<organism evidence="1 2">
    <name type="scientific">Strigomonas culicis</name>
    <dbReference type="NCBI Taxonomy" id="28005"/>
    <lineage>
        <taxon>Eukaryota</taxon>
        <taxon>Discoba</taxon>
        <taxon>Euglenozoa</taxon>
        <taxon>Kinetoplastea</taxon>
        <taxon>Metakinetoplastina</taxon>
        <taxon>Trypanosomatida</taxon>
        <taxon>Trypanosomatidae</taxon>
        <taxon>Strigomonadinae</taxon>
        <taxon>Strigomonas</taxon>
    </lineage>
</organism>
<gene>
    <name evidence="1" type="ORF">STCU_07063</name>
</gene>
<evidence type="ECO:0000313" key="2">
    <source>
        <dbReference type="Proteomes" id="UP000015354"/>
    </source>
</evidence>
<dbReference type="Proteomes" id="UP000015354">
    <property type="component" value="Unassembled WGS sequence"/>
</dbReference>